<accession>A0A1X7DIU0</accession>
<reference evidence="3" key="1">
    <citation type="submission" date="2017-04" db="EMBL/GenBank/DDBJ databases">
        <authorList>
            <person name="Varghese N."/>
            <person name="Submissions S."/>
        </authorList>
    </citation>
    <scope>NUCLEOTIDE SEQUENCE [LARGE SCALE GENOMIC DNA]</scope>
    <source>
        <strain evidence="3">K3S</strain>
    </source>
</reference>
<evidence type="ECO:0000313" key="2">
    <source>
        <dbReference type="EMBL" id="SMF16157.1"/>
    </source>
</evidence>
<feature type="signal peptide" evidence="1">
    <location>
        <begin position="1"/>
        <end position="19"/>
    </location>
</feature>
<name>A0A1X7DIU0_9BACT</name>
<dbReference type="Proteomes" id="UP000192906">
    <property type="component" value="Unassembled WGS sequence"/>
</dbReference>
<keyword evidence="1" id="KW-0732">Signal</keyword>
<gene>
    <name evidence="2" type="ORF">SAMN06295933_1954</name>
</gene>
<dbReference type="RefSeq" id="WP_085101661.1">
    <property type="nucleotide sequence ID" value="NZ_FWZU01000003.1"/>
</dbReference>
<dbReference type="STRING" id="1519643.SAMN06295933_1954"/>
<organism evidence="2 3">
    <name type="scientific">Desulfovibrio gilichinskyi</name>
    <dbReference type="NCBI Taxonomy" id="1519643"/>
    <lineage>
        <taxon>Bacteria</taxon>
        <taxon>Pseudomonadati</taxon>
        <taxon>Thermodesulfobacteriota</taxon>
        <taxon>Desulfovibrionia</taxon>
        <taxon>Desulfovibrionales</taxon>
        <taxon>Desulfovibrionaceae</taxon>
        <taxon>Desulfovibrio</taxon>
    </lineage>
</organism>
<proteinExistence type="predicted"/>
<feature type="chain" id="PRO_5012620532" evidence="1">
    <location>
        <begin position="20"/>
        <end position="120"/>
    </location>
</feature>
<dbReference type="EMBL" id="FWZU01000003">
    <property type="protein sequence ID" value="SMF16157.1"/>
    <property type="molecule type" value="Genomic_DNA"/>
</dbReference>
<evidence type="ECO:0000313" key="3">
    <source>
        <dbReference type="Proteomes" id="UP000192906"/>
    </source>
</evidence>
<sequence length="120" mass="13683">MKALILFSLIFLLPPAAVGAERDYQELWCTQNHGQMEYVLPDATRVDCLTKTHAVEMDFGKKWAEAIGQSLYYASCTGKRAGVVLIMNKEKDIRFLRRLNEAITYAKLPIDVWVMDDSKP</sequence>
<dbReference type="AlphaFoldDB" id="A0A1X7DIU0"/>
<evidence type="ECO:0000256" key="1">
    <source>
        <dbReference type="SAM" id="SignalP"/>
    </source>
</evidence>
<protein>
    <submittedName>
        <fullName evidence="2">Uncharacterized protein</fullName>
    </submittedName>
</protein>
<keyword evidence="3" id="KW-1185">Reference proteome</keyword>